<dbReference type="InterPro" id="IPR010502">
    <property type="entry name" value="Carb-bd_dom_fam9"/>
</dbReference>
<dbReference type="Proteomes" id="UP000005384">
    <property type="component" value="Unassembled WGS sequence"/>
</dbReference>
<dbReference type="PATRIC" id="fig|742737.3.peg.3484"/>
<dbReference type="SUPFAM" id="SSF49344">
    <property type="entry name" value="CBD9-like"/>
    <property type="match status" value="1"/>
</dbReference>
<evidence type="ECO:0000313" key="3">
    <source>
        <dbReference type="Proteomes" id="UP000005384"/>
    </source>
</evidence>
<accession>G5IJ32</accession>
<dbReference type="CDD" id="cd09620">
    <property type="entry name" value="CBM9_like_3"/>
    <property type="match status" value="1"/>
</dbReference>
<proteinExistence type="predicted"/>
<reference evidence="2 3" key="1">
    <citation type="submission" date="2011-08" db="EMBL/GenBank/DDBJ databases">
        <title>The Genome Sequence of Clostridium hathewayi WAL-18680.</title>
        <authorList>
            <consortium name="The Broad Institute Genome Sequencing Platform"/>
            <person name="Earl A."/>
            <person name="Ward D."/>
            <person name="Feldgarden M."/>
            <person name="Gevers D."/>
            <person name="Finegold S.M."/>
            <person name="Summanen P.H."/>
            <person name="Molitoris D.R."/>
            <person name="Song M."/>
            <person name="Daigneault M."/>
            <person name="Allen-Vercoe E."/>
            <person name="Young S.K."/>
            <person name="Zeng Q."/>
            <person name="Gargeya S."/>
            <person name="Fitzgerald M."/>
            <person name="Haas B."/>
            <person name="Abouelleil A."/>
            <person name="Alvarado L."/>
            <person name="Arachchi H.M."/>
            <person name="Berlin A."/>
            <person name="Brown A."/>
            <person name="Chapman S.B."/>
            <person name="Chen Z."/>
            <person name="Dunbar C."/>
            <person name="Freedman E."/>
            <person name="Gearin G."/>
            <person name="Gellesch M."/>
            <person name="Goldberg J."/>
            <person name="Griggs A."/>
            <person name="Gujja S."/>
            <person name="Heiman D."/>
            <person name="Howarth C."/>
            <person name="Larson L."/>
            <person name="Lui A."/>
            <person name="MacDonald P.J.P."/>
            <person name="Montmayeur A."/>
            <person name="Murphy C."/>
            <person name="Neiman D."/>
            <person name="Pearson M."/>
            <person name="Priest M."/>
            <person name="Roberts A."/>
            <person name="Saif S."/>
            <person name="Shea T."/>
            <person name="Shenoy N."/>
            <person name="Sisk P."/>
            <person name="Stolte C."/>
            <person name="Sykes S."/>
            <person name="Wortman J."/>
            <person name="Nusbaum C."/>
            <person name="Birren B."/>
        </authorList>
    </citation>
    <scope>NUCLEOTIDE SEQUENCE [LARGE SCALE GENOMIC DNA]</scope>
    <source>
        <strain evidence="2 3">WAL-18680</strain>
    </source>
</reference>
<dbReference type="RefSeq" id="WP_006781495.1">
    <property type="nucleotide sequence ID" value="NZ_CP040506.1"/>
</dbReference>
<dbReference type="GO" id="GO:0030246">
    <property type="term" value="F:carbohydrate binding"/>
    <property type="evidence" value="ECO:0007669"/>
    <property type="project" value="InterPro"/>
</dbReference>
<evidence type="ECO:0000259" key="1">
    <source>
        <dbReference type="Pfam" id="PF16011"/>
    </source>
</evidence>
<dbReference type="GO" id="GO:0004553">
    <property type="term" value="F:hydrolase activity, hydrolyzing O-glycosyl compounds"/>
    <property type="evidence" value="ECO:0007669"/>
    <property type="project" value="InterPro"/>
</dbReference>
<comment type="caution">
    <text evidence="2">The sequence shown here is derived from an EMBL/GenBank/DDBJ whole genome shotgun (WGS) entry which is preliminary data.</text>
</comment>
<organism evidence="2 3">
    <name type="scientific">Hungatella hathewayi WAL-18680</name>
    <dbReference type="NCBI Taxonomy" id="742737"/>
    <lineage>
        <taxon>Bacteria</taxon>
        <taxon>Bacillati</taxon>
        <taxon>Bacillota</taxon>
        <taxon>Clostridia</taxon>
        <taxon>Lachnospirales</taxon>
        <taxon>Lachnospiraceae</taxon>
        <taxon>Hungatella</taxon>
    </lineage>
</organism>
<dbReference type="Gene3D" id="2.60.40.1190">
    <property type="match status" value="1"/>
</dbReference>
<dbReference type="Pfam" id="PF16011">
    <property type="entry name" value="CBM9_2"/>
    <property type="match status" value="1"/>
</dbReference>
<dbReference type="GO" id="GO:0016052">
    <property type="term" value="P:carbohydrate catabolic process"/>
    <property type="evidence" value="ECO:0007669"/>
    <property type="project" value="InterPro"/>
</dbReference>
<name>G5IJ32_9FIRM</name>
<dbReference type="AlphaFoldDB" id="G5IJ32"/>
<keyword evidence="3" id="KW-1185">Reference proteome</keyword>
<evidence type="ECO:0000313" key="2">
    <source>
        <dbReference type="EMBL" id="EHI58546.1"/>
    </source>
</evidence>
<feature type="domain" description="Carbohydrate-binding" evidence="1">
    <location>
        <begin position="12"/>
        <end position="201"/>
    </location>
</feature>
<sequence length="203" mass="23710">MKQLVVPYCENLDFGVCAEARIEEFGWRKNDYMPETVFRLCWNHSGLAVEAVSHETRLRMEADTDGRDVWHDSCMEFFFGPAEPERRYINLEVNPKGTIVMGFGSSKVGRVRLEEKYKPYLGLSTEIREAEGLWLARYLISFKLLGEVFGGPPEEARFRKFYANFYKCGEMTEFPHYGMWSKIDSPAPDFHRSEFFGELRLVE</sequence>
<protein>
    <recommendedName>
        <fullName evidence="1">Carbohydrate-binding domain-containing protein</fullName>
    </recommendedName>
</protein>
<dbReference type="HOGENOM" id="CLU_106157_0_0_9"/>
<dbReference type="EMBL" id="ADLN01000096">
    <property type="protein sequence ID" value="EHI58546.1"/>
    <property type="molecule type" value="Genomic_DNA"/>
</dbReference>
<gene>
    <name evidence="2" type="ORF">HMPREF9473_03505</name>
</gene>